<organism evidence="3 4">
    <name type="scientific">Pristionchus pacificus</name>
    <name type="common">Parasitic nematode worm</name>
    <dbReference type="NCBI Taxonomy" id="54126"/>
    <lineage>
        <taxon>Eukaryota</taxon>
        <taxon>Metazoa</taxon>
        <taxon>Ecdysozoa</taxon>
        <taxon>Nematoda</taxon>
        <taxon>Chromadorea</taxon>
        <taxon>Rhabditida</taxon>
        <taxon>Rhabditina</taxon>
        <taxon>Diplogasteromorpha</taxon>
        <taxon>Diplogasteroidea</taxon>
        <taxon>Neodiplogasteridae</taxon>
        <taxon>Pristionchus</taxon>
    </lineage>
</organism>
<evidence type="ECO:0000256" key="2">
    <source>
        <dbReference type="SAM" id="Phobius"/>
    </source>
</evidence>
<keyword evidence="2" id="KW-0472">Membrane</keyword>
<feature type="transmembrane region" description="Helical" evidence="2">
    <location>
        <begin position="102"/>
        <end position="121"/>
    </location>
</feature>
<feature type="region of interest" description="Disordered" evidence="1">
    <location>
        <begin position="218"/>
        <end position="249"/>
    </location>
</feature>
<evidence type="ECO:0000313" key="4">
    <source>
        <dbReference type="Proteomes" id="UP000005239"/>
    </source>
</evidence>
<reference evidence="4" key="1">
    <citation type="journal article" date="2008" name="Nat. Genet.">
        <title>The Pristionchus pacificus genome provides a unique perspective on nematode lifestyle and parasitism.</title>
        <authorList>
            <person name="Dieterich C."/>
            <person name="Clifton S.W."/>
            <person name="Schuster L.N."/>
            <person name="Chinwalla A."/>
            <person name="Delehaunty K."/>
            <person name="Dinkelacker I."/>
            <person name="Fulton L."/>
            <person name="Fulton R."/>
            <person name="Godfrey J."/>
            <person name="Minx P."/>
            <person name="Mitreva M."/>
            <person name="Roeseler W."/>
            <person name="Tian H."/>
            <person name="Witte H."/>
            <person name="Yang S.P."/>
            <person name="Wilson R.K."/>
            <person name="Sommer R.J."/>
        </authorList>
    </citation>
    <scope>NUCLEOTIDE SEQUENCE [LARGE SCALE GENOMIC DNA]</scope>
    <source>
        <strain evidence="4">PS312</strain>
    </source>
</reference>
<evidence type="ECO:0000313" key="3">
    <source>
        <dbReference type="EnsemblMetazoa" id="PPA08693.1"/>
    </source>
</evidence>
<reference evidence="3" key="2">
    <citation type="submission" date="2022-06" db="UniProtKB">
        <authorList>
            <consortium name="EnsemblMetazoa"/>
        </authorList>
    </citation>
    <scope>IDENTIFICATION</scope>
    <source>
        <strain evidence="3">PS312</strain>
    </source>
</reference>
<sequence length="249" mass="27192">MSSFSERKSTSGRAATKMTTTTALASSPKIPSSSSALTSWSFSPAAPSGSSGVSTPTSIRTLSSQHRSHVELLPTGKSLTETIVTLTLIGAASMLLASLETLLGGGIIVSNLALLAGLFAYQWTRVHSYKLDPRCSIIVDEANVLSITSNFDHEMLGFIQRLELTTKKPSESAKAPAKPHSLWDALFLDDRETKIEEFYRGMYGGEYALAQARWQKEEEMEQRMRRPAAVSVQKTQEVSSDEQKSPSHY</sequence>
<feature type="region of interest" description="Disordered" evidence="1">
    <location>
        <begin position="1"/>
        <end position="36"/>
    </location>
</feature>
<keyword evidence="2" id="KW-1133">Transmembrane helix</keyword>
<evidence type="ECO:0000256" key="1">
    <source>
        <dbReference type="SAM" id="MobiDB-lite"/>
    </source>
</evidence>
<name>A0A8R1UA67_PRIPA</name>
<keyword evidence="2" id="KW-0812">Transmembrane</keyword>
<dbReference type="EnsemblMetazoa" id="PPA08693.1">
    <property type="protein sequence ID" value="PPA08693.1"/>
    <property type="gene ID" value="WBGene00098247"/>
</dbReference>
<feature type="compositionally biased region" description="Low complexity" evidence="1">
    <location>
        <begin position="11"/>
        <end position="36"/>
    </location>
</feature>
<dbReference type="Proteomes" id="UP000005239">
    <property type="component" value="Unassembled WGS sequence"/>
</dbReference>
<proteinExistence type="predicted"/>
<keyword evidence="4" id="KW-1185">Reference proteome</keyword>
<gene>
    <name evidence="3" type="primary">WBGene00098247</name>
</gene>
<accession>A0A8R1UA67</accession>
<protein>
    <submittedName>
        <fullName evidence="3">Uncharacterized protein</fullName>
    </submittedName>
</protein>
<dbReference type="AlphaFoldDB" id="A0A8R1UA67"/>